<dbReference type="Proteomes" id="UP000028990">
    <property type="component" value="Unassembled WGS sequence"/>
</dbReference>
<feature type="region of interest" description="Disordered" evidence="1">
    <location>
        <begin position="45"/>
        <end position="141"/>
    </location>
</feature>
<feature type="compositionally biased region" description="Polar residues" evidence="1">
    <location>
        <begin position="45"/>
        <end position="72"/>
    </location>
</feature>
<evidence type="ECO:0000313" key="2">
    <source>
        <dbReference type="EMBL" id="KFO38170.1"/>
    </source>
</evidence>
<organism evidence="2 3">
    <name type="scientific">Fukomys damarensis</name>
    <name type="common">Damaraland mole rat</name>
    <name type="synonym">Cryptomys damarensis</name>
    <dbReference type="NCBI Taxonomy" id="885580"/>
    <lineage>
        <taxon>Eukaryota</taxon>
        <taxon>Metazoa</taxon>
        <taxon>Chordata</taxon>
        <taxon>Craniata</taxon>
        <taxon>Vertebrata</taxon>
        <taxon>Euteleostomi</taxon>
        <taxon>Mammalia</taxon>
        <taxon>Eutheria</taxon>
        <taxon>Euarchontoglires</taxon>
        <taxon>Glires</taxon>
        <taxon>Rodentia</taxon>
        <taxon>Hystricomorpha</taxon>
        <taxon>Bathyergidae</taxon>
        <taxon>Fukomys</taxon>
    </lineage>
</organism>
<accession>A0A091E6G0</accession>
<reference evidence="2 3" key="1">
    <citation type="submission" date="2013-11" db="EMBL/GenBank/DDBJ databases">
        <title>The Damaraland mole rat (Fukomys damarensis) genome and evolution of African mole rats.</title>
        <authorList>
            <person name="Gladyshev V.N."/>
            <person name="Fang X."/>
        </authorList>
    </citation>
    <scope>NUCLEOTIDE SEQUENCE [LARGE SCALE GENOMIC DNA]</scope>
    <source>
        <tissue evidence="2">Liver</tissue>
    </source>
</reference>
<gene>
    <name evidence="2" type="ORF">H920_00408</name>
</gene>
<evidence type="ECO:0000313" key="3">
    <source>
        <dbReference type="Proteomes" id="UP000028990"/>
    </source>
</evidence>
<feature type="compositionally biased region" description="Polar residues" evidence="1">
    <location>
        <begin position="90"/>
        <end position="117"/>
    </location>
</feature>
<protein>
    <submittedName>
        <fullName evidence="2">Uncharacterized protein</fullName>
    </submittedName>
</protein>
<dbReference type="EMBL" id="KN120606">
    <property type="protein sequence ID" value="KFO38170.1"/>
    <property type="molecule type" value="Genomic_DNA"/>
</dbReference>
<proteinExistence type="predicted"/>
<sequence>MWTRRGHCSELQSFNWTCEVSRVLTDPLHSPSSALWMATDAVVSNGVQGRTEQPGLGTTSHSKNADGSSTVPNGPGSLAQKENPDAVVSNGVQGRTEQPGLGTTSHSKNADGSSTVPNGPGSLAQKENPVWPGQIPPATFV</sequence>
<dbReference type="AlphaFoldDB" id="A0A091E6G0"/>
<name>A0A091E6G0_FUKDA</name>
<keyword evidence="3" id="KW-1185">Reference proteome</keyword>
<evidence type="ECO:0000256" key="1">
    <source>
        <dbReference type="SAM" id="MobiDB-lite"/>
    </source>
</evidence>